<geneLocation type="mitochondrion" evidence="1"/>
<protein>
    <submittedName>
        <fullName evidence="1">Uncharacterized protein</fullName>
    </submittedName>
</protein>
<dbReference type="GeneID" id="8542259"/>
<keyword evidence="1" id="KW-0496">Mitochondrion</keyword>
<organism evidence="1">
    <name type="scientific">Pleurozia purpurea</name>
    <dbReference type="NCBI Taxonomy" id="280637"/>
    <lineage>
        <taxon>Eukaryota</taxon>
        <taxon>Viridiplantae</taxon>
        <taxon>Streptophyta</taxon>
        <taxon>Embryophyta</taxon>
        <taxon>Marchantiophyta</taxon>
        <taxon>Jungermanniopsida</taxon>
        <taxon>Metzgeriidae</taxon>
        <taxon>Pleuroziales</taxon>
        <taxon>Pleuroziaceae</taxon>
        <taxon>Pleurozia</taxon>
    </lineage>
</organism>
<gene>
    <name evidence="1" type="ORF">PlpuMp11</name>
</gene>
<reference evidence="1" key="1">
    <citation type="journal article" date="2009" name="Curr. Genet.">
        <title>The complete mitochondrial genome sequence of the liverwort Pleurozia purpurea reveals extremely conservative mitochondrial genome evolution in liverworts.</title>
        <authorList>
            <person name="Wang B."/>
            <person name="Xue J."/>
            <person name="Li L."/>
            <person name="Liu Y."/>
            <person name="Qiu Y.L."/>
        </authorList>
    </citation>
    <scope>NUCLEOTIDE SEQUENCE</scope>
</reference>
<name>D0R011_9MARC</name>
<accession>D0R011</accession>
<sequence length="103" mass="11609">MRLSGTRVYLSLYLRVKPYGLLLSRLGLEIHQATKRLDGFALLRIGKNQINPMACSPLKQFAIIQLIPIHIGNLHFPSTNSSLFMRLTISGRIALAFILSLYI</sequence>
<evidence type="ECO:0000313" key="1">
    <source>
        <dbReference type="EMBL" id="ACR19348.1"/>
    </source>
</evidence>
<dbReference type="AlphaFoldDB" id="D0R011"/>
<dbReference type="EMBL" id="FJ999996">
    <property type="protein sequence ID" value="ACR19348.1"/>
    <property type="molecule type" value="Genomic_DNA"/>
</dbReference>
<proteinExistence type="predicted"/>
<dbReference type="RefSeq" id="YP_003275964.1">
    <property type="nucleotide sequence ID" value="NC_013444.1"/>
</dbReference>